<dbReference type="CDD" id="cd07377">
    <property type="entry name" value="WHTH_GntR"/>
    <property type="match status" value="1"/>
</dbReference>
<gene>
    <name evidence="7" type="ORF">JOC73_001382</name>
</gene>
<dbReference type="InterPro" id="IPR015421">
    <property type="entry name" value="PyrdxlP-dep_Trfase_major"/>
</dbReference>
<dbReference type="SUPFAM" id="SSF53383">
    <property type="entry name" value="PLP-dependent transferases"/>
    <property type="match status" value="1"/>
</dbReference>
<comment type="caution">
    <text evidence="7">The sequence shown here is derived from an EMBL/GenBank/DDBJ whole genome shotgun (WGS) entry which is preliminary data.</text>
</comment>
<organism evidence="7 8">
    <name type="scientific">Alkaliphilus hydrothermalis</name>
    <dbReference type="NCBI Taxonomy" id="1482730"/>
    <lineage>
        <taxon>Bacteria</taxon>
        <taxon>Bacillati</taxon>
        <taxon>Bacillota</taxon>
        <taxon>Clostridia</taxon>
        <taxon>Peptostreptococcales</taxon>
        <taxon>Natronincolaceae</taxon>
        <taxon>Alkaliphilus</taxon>
    </lineage>
</organism>
<dbReference type="GO" id="GO:0003677">
    <property type="term" value="F:DNA binding"/>
    <property type="evidence" value="ECO:0007669"/>
    <property type="project" value="UniProtKB-KW"/>
</dbReference>
<dbReference type="SUPFAM" id="SSF46785">
    <property type="entry name" value="Winged helix' DNA-binding domain"/>
    <property type="match status" value="1"/>
</dbReference>
<dbReference type="Proteomes" id="UP001314796">
    <property type="component" value="Unassembled WGS sequence"/>
</dbReference>
<reference evidence="7 8" key="1">
    <citation type="submission" date="2021-01" db="EMBL/GenBank/DDBJ databases">
        <title>Genomic Encyclopedia of Type Strains, Phase IV (KMG-IV): sequencing the most valuable type-strain genomes for metagenomic binning, comparative biology and taxonomic classification.</title>
        <authorList>
            <person name="Goeker M."/>
        </authorList>
    </citation>
    <scope>NUCLEOTIDE SEQUENCE [LARGE SCALE GENOMIC DNA]</scope>
    <source>
        <strain evidence="7 8">DSM 25890</strain>
    </source>
</reference>
<evidence type="ECO:0000313" key="8">
    <source>
        <dbReference type="Proteomes" id="UP001314796"/>
    </source>
</evidence>
<dbReference type="InterPro" id="IPR036390">
    <property type="entry name" value="WH_DNA-bd_sf"/>
</dbReference>
<dbReference type="RefSeq" id="WP_204401485.1">
    <property type="nucleotide sequence ID" value="NZ_JAFBEE010000007.1"/>
</dbReference>
<dbReference type="InterPro" id="IPR000524">
    <property type="entry name" value="Tscrpt_reg_HTH_GntR"/>
</dbReference>
<accession>A0ABS2NPJ3</accession>
<dbReference type="InterPro" id="IPR036388">
    <property type="entry name" value="WH-like_DNA-bd_sf"/>
</dbReference>
<feature type="domain" description="HTH gntR-type" evidence="6">
    <location>
        <begin position="1"/>
        <end position="69"/>
    </location>
</feature>
<dbReference type="PANTHER" id="PTHR46577:SF1">
    <property type="entry name" value="HTH-TYPE TRANSCRIPTIONAL REGULATORY PROTEIN GABR"/>
    <property type="match status" value="1"/>
</dbReference>
<sequence length="455" mass="51850">MNKTDIVKNYISNEIKVGRIKKGQRLPSCREMAAQLSINKITVNKAYNELEKEHKVYSIPRGGFYLVDSEESTKIALKEVDFQSVKPDEKLIPYREFTHAMNKAIDMYKNSLFGYEATGGLASLKETLKIEFEKDGVYTSTENLVITHGAQQAIVLILQTVFKKEKGKLLVEAPTYSLVLKLAEHMGIDVIGIERKKDGFNYKEMEKIFSSGEIRAFYVIPRHHNPTGYSLKEKEKRRIAELSSMYNVLIIEDDYLADIGSKKSCMPIHYYDVSKCTVYIRSFSKTFMPGIRMGAVVVPEVMVGDVLSLKHLSDLNTSKIPQSALNSFIKSGMYEKHIKKVKKSYENKLKRAAEMFNALSPSAISWHVPSHGIFIWIELPNSIDMLVLENKLKGHGILIKNATEFFPQKYTKENYRSDVSCIRLCISGVLDEQIESLTTLIKILRGLLENNVYKK</sequence>
<dbReference type="CDD" id="cd00609">
    <property type="entry name" value="AAT_like"/>
    <property type="match status" value="1"/>
</dbReference>
<dbReference type="InterPro" id="IPR015424">
    <property type="entry name" value="PyrdxlP-dep_Trfase"/>
</dbReference>
<dbReference type="SMART" id="SM00345">
    <property type="entry name" value="HTH_GNTR"/>
    <property type="match status" value="1"/>
</dbReference>
<keyword evidence="2" id="KW-0663">Pyridoxal phosphate</keyword>
<dbReference type="PROSITE" id="PS50949">
    <property type="entry name" value="HTH_GNTR"/>
    <property type="match status" value="1"/>
</dbReference>
<evidence type="ECO:0000256" key="4">
    <source>
        <dbReference type="ARBA" id="ARBA00023125"/>
    </source>
</evidence>
<comment type="similarity">
    <text evidence="1">In the C-terminal section; belongs to the class-I pyridoxal-phosphate-dependent aminotransferase family.</text>
</comment>
<evidence type="ECO:0000256" key="5">
    <source>
        <dbReference type="ARBA" id="ARBA00023163"/>
    </source>
</evidence>
<dbReference type="InterPro" id="IPR015422">
    <property type="entry name" value="PyrdxlP-dep_Trfase_small"/>
</dbReference>
<dbReference type="PANTHER" id="PTHR46577">
    <property type="entry name" value="HTH-TYPE TRANSCRIPTIONAL REGULATORY PROTEIN GABR"/>
    <property type="match status" value="1"/>
</dbReference>
<keyword evidence="8" id="KW-1185">Reference proteome</keyword>
<dbReference type="Gene3D" id="1.10.10.10">
    <property type="entry name" value="Winged helix-like DNA-binding domain superfamily/Winged helix DNA-binding domain"/>
    <property type="match status" value="1"/>
</dbReference>
<evidence type="ECO:0000256" key="1">
    <source>
        <dbReference type="ARBA" id="ARBA00005384"/>
    </source>
</evidence>
<dbReference type="Gene3D" id="3.90.1150.10">
    <property type="entry name" value="Aspartate Aminotransferase, domain 1"/>
    <property type="match status" value="1"/>
</dbReference>
<evidence type="ECO:0000256" key="2">
    <source>
        <dbReference type="ARBA" id="ARBA00022898"/>
    </source>
</evidence>
<evidence type="ECO:0000256" key="3">
    <source>
        <dbReference type="ARBA" id="ARBA00023015"/>
    </source>
</evidence>
<keyword evidence="5" id="KW-0804">Transcription</keyword>
<evidence type="ECO:0000259" key="6">
    <source>
        <dbReference type="PROSITE" id="PS50949"/>
    </source>
</evidence>
<dbReference type="InterPro" id="IPR004839">
    <property type="entry name" value="Aminotransferase_I/II_large"/>
</dbReference>
<keyword evidence="3" id="KW-0805">Transcription regulation</keyword>
<dbReference type="Pfam" id="PF00155">
    <property type="entry name" value="Aminotran_1_2"/>
    <property type="match status" value="1"/>
</dbReference>
<keyword evidence="4 7" id="KW-0238">DNA-binding</keyword>
<name>A0ABS2NPJ3_9FIRM</name>
<dbReference type="Gene3D" id="3.40.640.10">
    <property type="entry name" value="Type I PLP-dependent aspartate aminotransferase-like (Major domain)"/>
    <property type="match status" value="1"/>
</dbReference>
<dbReference type="EMBL" id="JAFBEE010000007">
    <property type="protein sequence ID" value="MBM7614863.1"/>
    <property type="molecule type" value="Genomic_DNA"/>
</dbReference>
<evidence type="ECO:0000313" key="7">
    <source>
        <dbReference type="EMBL" id="MBM7614863.1"/>
    </source>
</evidence>
<dbReference type="Pfam" id="PF00392">
    <property type="entry name" value="GntR"/>
    <property type="match status" value="1"/>
</dbReference>
<proteinExistence type="inferred from homology"/>
<dbReference type="InterPro" id="IPR051446">
    <property type="entry name" value="HTH_trans_reg/aminotransferase"/>
</dbReference>
<protein>
    <submittedName>
        <fullName evidence="7">DNA-binding transcriptional MocR family regulator</fullName>
    </submittedName>
</protein>